<dbReference type="AlphaFoldDB" id="A0A329MQ76"/>
<evidence type="ECO:0000313" key="1">
    <source>
        <dbReference type="EMBL" id="RAV20077.1"/>
    </source>
</evidence>
<gene>
    <name evidence="1" type="ORF">DQG23_16530</name>
</gene>
<protein>
    <recommendedName>
        <fullName evidence="3">DUF2642 domain-containing protein</fullName>
    </recommendedName>
</protein>
<comment type="caution">
    <text evidence="1">The sequence shown here is derived from an EMBL/GenBank/DDBJ whole genome shotgun (WGS) entry which is preliminary data.</text>
</comment>
<keyword evidence="2" id="KW-1185">Reference proteome</keyword>
<reference evidence="1 2" key="1">
    <citation type="journal article" date="2009" name="Int. J. Syst. Evol. Microbiol.">
        <title>Paenibacillus contaminans sp. nov., isolated from a contaminated laboratory plate.</title>
        <authorList>
            <person name="Chou J.H."/>
            <person name="Lee J.H."/>
            <person name="Lin M.C."/>
            <person name="Chang P.S."/>
            <person name="Arun A.B."/>
            <person name="Young C.C."/>
            <person name="Chen W.M."/>
        </authorList>
    </citation>
    <scope>NUCLEOTIDE SEQUENCE [LARGE SCALE GENOMIC DNA]</scope>
    <source>
        <strain evidence="1 2">CKOBP-6</strain>
    </source>
</reference>
<dbReference type="Proteomes" id="UP000250369">
    <property type="component" value="Unassembled WGS sequence"/>
</dbReference>
<name>A0A329MQ76_9BACL</name>
<evidence type="ECO:0008006" key="3">
    <source>
        <dbReference type="Google" id="ProtNLM"/>
    </source>
</evidence>
<accession>A0A329MQ76</accession>
<dbReference type="EMBL" id="QMFB01000009">
    <property type="protein sequence ID" value="RAV20077.1"/>
    <property type="molecule type" value="Genomic_DNA"/>
</dbReference>
<sequence>MAIESQSHLLLPGTHLHGMLRQKTGLPIELTTSAGVWTGTLNEFNHSYVKITEQKTSKEMYIVLEHIIAFSFPVVA</sequence>
<evidence type="ECO:0000313" key="2">
    <source>
        <dbReference type="Proteomes" id="UP000250369"/>
    </source>
</evidence>
<organism evidence="1 2">
    <name type="scientific">Paenibacillus contaminans</name>
    <dbReference type="NCBI Taxonomy" id="450362"/>
    <lineage>
        <taxon>Bacteria</taxon>
        <taxon>Bacillati</taxon>
        <taxon>Bacillota</taxon>
        <taxon>Bacilli</taxon>
        <taxon>Bacillales</taxon>
        <taxon>Paenibacillaceae</taxon>
        <taxon>Paenibacillus</taxon>
    </lineage>
</organism>
<proteinExistence type="predicted"/>
<dbReference type="RefSeq" id="WP_113031974.1">
    <property type="nucleotide sequence ID" value="NZ_QMFB01000009.1"/>
</dbReference>